<organism evidence="1 2">
    <name type="scientific">Rickenella mellea</name>
    <dbReference type="NCBI Taxonomy" id="50990"/>
    <lineage>
        <taxon>Eukaryota</taxon>
        <taxon>Fungi</taxon>
        <taxon>Dikarya</taxon>
        <taxon>Basidiomycota</taxon>
        <taxon>Agaricomycotina</taxon>
        <taxon>Agaricomycetes</taxon>
        <taxon>Hymenochaetales</taxon>
        <taxon>Rickenellaceae</taxon>
        <taxon>Rickenella</taxon>
    </lineage>
</organism>
<keyword evidence="2" id="KW-1185">Reference proteome</keyword>
<dbReference type="VEuPathDB" id="FungiDB:BD410DRAFT_780652"/>
<evidence type="ECO:0000313" key="1">
    <source>
        <dbReference type="EMBL" id="TDL30106.1"/>
    </source>
</evidence>
<protein>
    <submittedName>
        <fullName evidence="1">Uncharacterized protein</fullName>
    </submittedName>
</protein>
<accession>A0A4R5XI08</accession>
<evidence type="ECO:0000313" key="2">
    <source>
        <dbReference type="Proteomes" id="UP000294933"/>
    </source>
</evidence>
<proteinExistence type="predicted"/>
<dbReference type="Proteomes" id="UP000294933">
    <property type="component" value="Unassembled WGS sequence"/>
</dbReference>
<gene>
    <name evidence="1" type="ORF">BD410DRAFT_780652</name>
</gene>
<dbReference type="EMBL" id="ML170156">
    <property type="protein sequence ID" value="TDL30106.1"/>
    <property type="molecule type" value="Genomic_DNA"/>
</dbReference>
<sequence>MCFDDDFERFMANLNLTNITDLSVRLMPDPLYEFPGQTDIGSLYDAMFPGPNPFPTLNKLAREAAYSSPPLC</sequence>
<reference evidence="1 2" key="1">
    <citation type="submission" date="2018-06" db="EMBL/GenBank/DDBJ databases">
        <title>A transcriptomic atlas of mushroom development highlights an independent origin of complex multicellularity.</title>
        <authorList>
            <consortium name="DOE Joint Genome Institute"/>
            <person name="Krizsan K."/>
            <person name="Almasi E."/>
            <person name="Merenyi Z."/>
            <person name="Sahu N."/>
            <person name="Viragh M."/>
            <person name="Koszo T."/>
            <person name="Mondo S."/>
            <person name="Kiss B."/>
            <person name="Balint B."/>
            <person name="Kues U."/>
            <person name="Barry K."/>
            <person name="Hegedus J.C."/>
            <person name="Henrissat B."/>
            <person name="Johnson J."/>
            <person name="Lipzen A."/>
            <person name="Ohm R."/>
            <person name="Nagy I."/>
            <person name="Pangilinan J."/>
            <person name="Yan J."/>
            <person name="Xiong Y."/>
            <person name="Grigoriev I.V."/>
            <person name="Hibbett D.S."/>
            <person name="Nagy L.G."/>
        </authorList>
    </citation>
    <scope>NUCLEOTIDE SEQUENCE [LARGE SCALE GENOMIC DNA]</scope>
    <source>
        <strain evidence="1 2">SZMC22713</strain>
    </source>
</reference>
<dbReference type="AlphaFoldDB" id="A0A4R5XI08"/>
<name>A0A4R5XI08_9AGAM</name>